<dbReference type="GO" id="GO:0009314">
    <property type="term" value="P:response to radiation"/>
    <property type="evidence" value="ECO:0007669"/>
    <property type="project" value="UniProtKB-ARBA"/>
</dbReference>
<dbReference type="GO" id="GO:0000725">
    <property type="term" value="P:recombinational repair"/>
    <property type="evidence" value="ECO:0007669"/>
    <property type="project" value="TreeGrafter"/>
</dbReference>
<dbReference type="InterPro" id="IPR014016">
    <property type="entry name" value="UvrD-like_ATP-bd"/>
</dbReference>
<evidence type="ECO:0000256" key="4">
    <source>
        <dbReference type="ARBA" id="ARBA00022806"/>
    </source>
</evidence>
<gene>
    <name evidence="14" type="ORF">UX56_C0048G0002</name>
</gene>
<evidence type="ECO:0000259" key="12">
    <source>
        <dbReference type="PROSITE" id="PS51198"/>
    </source>
</evidence>
<dbReference type="CDD" id="cd17932">
    <property type="entry name" value="DEXQc_UvrD"/>
    <property type="match status" value="1"/>
</dbReference>
<dbReference type="Proteomes" id="UP000034391">
    <property type="component" value="Unassembled WGS sequence"/>
</dbReference>
<feature type="domain" description="UvrD-like helicase C-terminal" evidence="13">
    <location>
        <begin position="292"/>
        <end position="541"/>
    </location>
</feature>
<evidence type="ECO:0000313" key="14">
    <source>
        <dbReference type="EMBL" id="KKU39951.1"/>
    </source>
</evidence>
<keyword evidence="4 11" id="KW-0347">Helicase</keyword>
<evidence type="ECO:0000313" key="15">
    <source>
        <dbReference type="Proteomes" id="UP000034391"/>
    </source>
</evidence>
<organism evidence="14 15">
    <name type="scientific">Candidatus Azambacteria bacterium GW2011_GWD2_46_48</name>
    <dbReference type="NCBI Taxonomy" id="1618623"/>
    <lineage>
        <taxon>Bacteria</taxon>
        <taxon>Candidatus Azamiibacteriota</taxon>
    </lineage>
</organism>
<dbReference type="PROSITE" id="PS51198">
    <property type="entry name" value="UVRD_HELICASE_ATP_BIND"/>
    <property type="match status" value="1"/>
</dbReference>
<dbReference type="InterPro" id="IPR014017">
    <property type="entry name" value="DNA_helicase_UvrD-like_C"/>
</dbReference>
<evidence type="ECO:0000256" key="9">
    <source>
        <dbReference type="ARBA" id="ARBA00034808"/>
    </source>
</evidence>
<dbReference type="Pfam" id="PF00580">
    <property type="entry name" value="UvrD-helicase"/>
    <property type="match status" value="1"/>
</dbReference>
<proteinExistence type="inferred from homology"/>
<comment type="caution">
    <text evidence="14">The sequence shown here is derived from an EMBL/GenBank/DDBJ whole genome shotgun (WGS) entry which is preliminary data.</text>
</comment>
<sequence>MNILSGLNEKQIEAVTTIDGQLLIIAGAGSGKTRVLCHRVAHLIEHGVSPENILAVTFTNKAAGEMKERITNLLKTESYRPKNVSVGTFHSLCVRILRQEIDKLGHFGQKYGKNFVIYGEDDQESLVKKILQNLSLDTKQFSPRSVLSAISAAKNEFIEPEAYESGAKTFFQKTVAKIYAAYQKALEERNALDFDDLLNKTLEIFQKFPSILEKYQEKFRYILVDEYQDTNRVQYLLIKLLAQKYGNLCIIGDPDQSIYGWRGADFRNIQNFERDYPQAKTVVLGENYRSTKTILEAADSVISKNKNRKEKKLWTKNPAGEPIVVNFVEDERTEAEFITKEIQTLAGRQNRRLSDFTVLYRTNAQSRAIEEAFLKAGLPYKIIGGIKFYSRKEIKDILAYLRFIQNPQDTISFERILKLSRLDGTITAKKQERMKNFLEFVEMSRDKSRELPVGKLIKFVLKHSGYEEQFQKETAEDKKDQLKGRWENVLELIGVAKRYDKLPPPDGLAEFLGGVALVQDSDAIDEKEKAANLMTLHSAKGLEFPVVFIAGMEEGLFPHSRALYNPLEMEEERRLCYVGVTRAKERLYLLFTQKRWLFGNVQRNRPSRFLADLPEHLIETDDSTSEFFNDGDDLIVLD</sequence>
<comment type="catalytic activity">
    <reaction evidence="10">
        <text>ATP + H2O = ADP + phosphate + H(+)</text>
        <dbReference type="Rhea" id="RHEA:13065"/>
        <dbReference type="ChEBI" id="CHEBI:15377"/>
        <dbReference type="ChEBI" id="CHEBI:15378"/>
        <dbReference type="ChEBI" id="CHEBI:30616"/>
        <dbReference type="ChEBI" id="CHEBI:43474"/>
        <dbReference type="ChEBI" id="CHEBI:456216"/>
        <dbReference type="EC" id="5.6.2.4"/>
    </reaction>
</comment>
<evidence type="ECO:0000256" key="10">
    <source>
        <dbReference type="ARBA" id="ARBA00048988"/>
    </source>
</evidence>
<dbReference type="Gene3D" id="1.10.486.10">
    <property type="entry name" value="PCRA, domain 4"/>
    <property type="match status" value="2"/>
</dbReference>
<keyword evidence="5 11" id="KW-0067">ATP-binding</keyword>
<dbReference type="CDD" id="cd18807">
    <property type="entry name" value="SF1_C_UvrD"/>
    <property type="match status" value="1"/>
</dbReference>
<comment type="catalytic activity">
    <reaction evidence="8">
        <text>Couples ATP hydrolysis with the unwinding of duplex DNA by translocating in the 3'-5' direction.</text>
        <dbReference type="EC" id="5.6.2.4"/>
    </reaction>
</comment>
<dbReference type="GO" id="GO:0005524">
    <property type="term" value="F:ATP binding"/>
    <property type="evidence" value="ECO:0007669"/>
    <property type="project" value="UniProtKB-UniRule"/>
</dbReference>
<dbReference type="Gene3D" id="3.40.50.300">
    <property type="entry name" value="P-loop containing nucleotide triphosphate hydrolases"/>
    <property type="match status" value="3"/>
</dbReference>
<dbReference type="PROSITE" id="PS51217">
    <property type="entry name" value="UVRD_HELICASE_CTER"/>
    <property type="match status" value="1"/>
</dbReference>
<dbReference type="AlphaFoldDB" id="A0A0G1Q4G4"/>
<dbReference type="FunFam" id="1.10.10.160:FF:000001">
    <property type="entry name" value="ATP-dependent DNA helicase"/>
    <property type="match status" value="1"/>
</dbReference>
<dbReference type="SUPFAM" id="SSF52540">
    <property type="entry name" value="P-loop containing nucleoside triphosphate hydrolases"/>
    <property type="match status" value="1"/>
</dbReference>
<accession>A0A0G1Q4G4</accession>
<dbReference type="InterPro" id="IPR000212">
    <property type="entry name" value="DNA_helicase_UvrD/REP"/>
</dbReference>
<dbReference type="EMBL" id="LCMR01000048">
    <property type="protein sequence ID" value="KKU39951.1"/>
    <property type="molecule type" value="Genomic_DNA"/>
</dbReference>
<dbReference type="Gene3D" id="1.10.10.160">
    <property type="match status" value="1"/>
</dbReference>
<dbReference type="GO" id="GO:0003677">
    <property type="term" value="F:DNA binding"/>
    <property type="evidence" value="ECO:0007669"/>
    <property type="project" value="UniProtKB-KW"/>
</dbReference>
<keyword evidence="7" id="KW-0413">Isomerase</keyword>
<evidence type="ECO:0000256" key="6">
    <source>
        <dbReference type="ARBA" id="ARBA00023125"/>
    </source>
</evidence>
<comment type="similarity">
    <text evidence="1">Belongs to the helicase family. UvrD subfamily.</text>
</comment>
<evidence type="ECO:0000256" key="1">
    <source>
        <dbReference type="ARBA" id="ARBA00009922"/>
    </source>
</evidence>
<evidence type="ECO:0000256" key="5">
    <source>
        <dbReference type="ARBA" id="ARBA00022840"/>
    </source>
</evidence>
<dbReference type="GO" id="GO:0016887">
    <property type="term" value="F:ATP hydrolysis activity"/>
    <property type="evidence" value="ECO:0007669"/>
    <property type="project" value="RHEA"/>
</dbReference>
<dbReference type="PANTHER" id="PTHR11070:SF2">
    <property type="entry name" value="ATP-DEPENDENT DNA HELICASE SRS2"/>
    <property type="match status" value="1"/>
</dbReference>
<feature type="domain" description="UvrD-like helicase ATP-binding" evidence="12">
    <location>
        <begin position="5"/>
        <end position="291"/>
    </location>
</feature>
<evidence type="ECO:0000259" key="13">
    <source>
        <dbReference type="PROSITE" id="PS51217"/>
    </source>
</evidence>
<dbReference type="PANTHER" id="PTHR11070">
    <property type="entry name" value="UVRD / RECB / PCRA DNA HELICASE FAMILY MEMBER"/>
    <property type="match status" value="1"/>
</dbReference>
<keyword evidence="6" id="KW-0238">DNA-binding</keyword>
<keyword evidence="3 11" id="KW-0378">Hydrolase</keyword>
<evidence type="ECO:0000256" key="11">
    <source>
        <dbReference type="PROSITE-ProRule" id="PRU00560"/>
    </source>
</evidence>
<dbReference type="GO" id="GO:0005829">
    <property type="term" value="C:cytosol"/>
    <property type="evidence" value="ECO:0007669"/>
    <property type="project" value="TreeGrafter"/>
</dbReference>
<reference evidence="14 15" key="1">
    <citation type="journal article" date="2015" name="Nature">
        <title>rRNA introns, odd ribosomes, and small enigmatic genomes across a large radiation of phyla.</title>
        <authorList>
            <person name="Brown C.T."/>
            <person name="Hug L.A."/>
            <person name="Thomas B.C."/>
            <person name="Sharon I."/>
            <person name="Castelle C.J."/>
            <person name="Singh A."/>
            <person name="Wilkins M.J."/>
            <person name="Williams K.H."/>
            <person name="Banfield J.F."/>
        </authorList>
    </citation>
    <scope>NUCLEOTIDE SEQUENCE [LARGE SCALE GENOMIC DNA]</scope>
</reference>
<evidence type="ECO:0000256" key="8">
    <source>
        <dbReference type="ARBA" id="ARBA00034617"/>
    </source>
</evidence>
<dbReference type="PATRIC" id="fig|1618623.3.peg.578"/>
<protein>
    <recommendedName>
        <fullName evidence="9">DNA 3'-5' helicase</fullName>
        <ecNumber evidence="9">5.6.2.4</ecNumber>
    </recommendedName>
</protein>
<evidence type="ECO:0000256" key="7">
    <source>
        <dbReference type="ARBA" id="ARBA00023235"/>
    </source>
</evidence>
<dbReference type="Pfam" id="PF13361">
    <property type="entry name" value="UvrD_C"/>
    <property type="match status" value="1"/>
</dbReference>
<dbReference type="GO" id="GO:0033202">
    <property type="term" value="C:DNA helicase complex"/>
    <property type="evidence" value="ECO:0007669"/>
    <property type="project" value="TreeGrafter"/>
</dbReference>
<evidence type="ECO:0000256" key="3">
    <source>
        <dbReference type="ARBA" id="ARBA00022801"/>
    </source>
</evidence>
<keyword evidence="2 11" id="KW-0547">Nucleotide-binding</keyword>
<dbReference type="InterPro" id="IPR013986">
    <property type="entry name" value="DExx_box_DNA_helicase_dom_sf"/>
</dbReference>
<dbReference type="EC" id="5.6.2.4" evidence="9"/>
<dbReference type="GO" id="GO:0043138">
    <property type="term" value="F:3'-5' DNA helicase activity"/>
    <property type="evidence" value="ECO:0007669"/>
    <property type="project" value="UniProtKB-EC"/>
</dbReference>
<evidence type="ECO:0000256" key="2">
    <source>
        <dbReference type="ARBA" id="ARBA00022741"/>
    </source>
</evidence>
<name>A0A0G1Q4G4_9BACT</name>
<feature type="binding site" evidence="11">
    <location>
        <begin position="26"/>
        <end position="33"/>
    </location>
    <ligand>
        <name>ATP</name>
        <dbReference type="ChEBI" id="CHEBI:30616"/>
    </ligand>
</feature>
<dbReference type="InterPro" id="IPR027417">
    <property type="entry name" value="P-loop_NTPase"/>
</dbReference>